<reference evidence="1" key="1">
    <citation type="submission" date="2021-01" db="EMBL/GenBank/DDBJ databases">
        <authorList>
            <person name="Corre E."/>
            <person name="Pelletier E."/>
            <person name="Niang G."/>
            <person name="Scheremetjew M."/>
            <person name="Finn R."/>
            <person name="Kale V."/>
            <person name="Holt S."/>
            <person name="Cochrane G."/>
            <person name="Meng A."/>
            <person name="Brown T."/>
            <person name="Cohen L."/>
        </authorList>
    </citation>
    <scope>NUCLEOTIDE SEQUENCE</scope>
    <source>
        <strain evidence="1">CCMP1661</strain>
    </source>
</reference>
<sequence length="185" mass="19782">MEKVCARILRVHVPQESGKPAKVAISAVLEIVARTRVATKCVSLALPMEVAVRTTMIAVPLTVLIRGMGKACARILPILAPGQSETPAMAALSVVLANVTKEAASVLNALRMGLDVRRILSAVLISVSSRVMVRVCARTLWQAVFCQGKAAQQAFSAAQRTAMQMTMVLRSALIPSCMEKKLDCL</sequence>
<organism evidence="1">
    <name type="scientific">Fibrocapsa japonica</name>
    <dbReference type="NCBI Taxonomy" id="94617"/>
    <lineage>
        <taxon>Eukaryota</taxon>
        <taxon>Sar</taxon>
        <taxon>Stramenopiles</taxon>
        <taxon>Ochrophyta</taxon>
        <taxon>Raphidophyceae</taxon>
        <taxon>Chattonellales</taxon>
        <taxon>Chattonellaceae</taxon>
        <taxon>Fibrocapsa</taxon>
    </lineage>
</organism>
<dbReference type="EMBL" id="HBHR01014618">
    <property type="protein sequence ID" value="CAD9865918.1"/>
    <property type="molecule type" value="Transcribed_RNA"/>
</dbReference>
<proteinExistence type="predicted"/>
<name>A0A7S2XYN1_9STRA</name>
<accession>A0A7S2XYN1</accession>
<dbReference type="AlphaFoldDB" id="A0A7S2XYN1"/>
<evidence type="ECO:0000313" key="1">
    <source>
        <dbReference type="EMBL" id="CAD9865918.1"/>
    </source>
</evidence>
<protein>
    <submittedName>
        <fullName evidence="1">Uncharacterized protein</fullName>
    </submittedName>
</protein>
<gene>
    <name evidence="1" type="ORF">FJAP1339_LOCUS7259</name>
</gene>